<sequence length="410" mass="46635">METTLTKTSTCASVTYLELRKISTWQSVNLTPTLHITLSLVDPHLQPKTKKEENTKKPFIQELREMTSFEENFVWILLITLCFFSHSSASYNPYRAEPATPKKLLYLLEPPVQVEVAGRRGDNVTLPCILRNKPNHYKIKWTKLESEHMGQQNVIMISNANAFKPYGHVGQRASLQRAHTMDASLLLSNVELGDDGRYRCELINGIEDENIVITLRIEGVVFPYQSKRGRYKFNFHEAKQACAEQDGILSTYNQLYRAWTEGLDWCNAGWIYDGTVHYPVVHPRPVCGGELPAGIRSYGPKDKNHDRFDAFCFTSQISGSVFYIFGSFSYDQAVHACKHQGSELALVGQLYAAWRFQKYDHCNGGWLKDGSVRFPIINPRKHCGGIPEAGVRSFGFPSKTAHLYGAYCYR</sequence>
<dbReference type="Gene3D" id="3.10.100.10">
    <property type="entry name" value="Mannose-Binding Protein A, subunit A"/>
    <property type="match status" value="2"/>
</dbReference>
<dbReference type="InterPro" id="IPR050691">
    <property type="entry name" value="Hyaluronan_bind_Proteoglycan"/>
</dbReference>
<organism evidence="8 9">
    <name type="scientific">Ataeniobius toweri</name>
    <dbReference type="NCBI Taxonomy" id="208326"/>
    <lineage>
        <taxon>Eukaryota</taxon>
        <taxon>Metazoa</taxon>
        <taxon>Chordata</taxon>
        <taxon>Craniata</taxon>
        <taxon>Vertebrata</taxon>
        <taxon>Euteleostomi</taxon>
        <taxon>Actinopterygii</taxon>
        <taxon>Neopterygii</taxon>
        <taxon>Teleostei</taxon>
        <taxon>Neoteleostei</taxon>
        <taxon>Acanthomorphata</taxon>
        <taxon>Ovalentaria</taxon>
        <taxon>Atherinomorphae</taxon>
        <taxon>Cyprinodontiformes</taxon>
        <taxon>Goodeidae</taxon>
        <taxon>Ataeniobius</taxon>
    </lineage>
</organism>
<dbReference type="Gene3D" id="2.60.40.10">
    <property type="entry name" value="Immunoglobulins"/>
    <property type="match status" value="1"/>
</dbReference>
<dbReference type="PANTHER" id="PTHR22804">
    <property type="entry name" value="AGGRECAN/VERSICAN PROTEOGLYCAN"/>
    <property type="match status" value="1"/>
</dbReference>
<dbReference type="SMART" id="SM00445">
    <property type="entry name" value="LINK"/>
    <property type="match status" value="2"/>
</dbReference>
<keyword evidence="2" id="KW-0964">Secreted</keyword>
<gene>
    <name evidence="8" type="ORF">ATANTOWER_019947</name>
</gene>
<dbReference type="SUPFAM" id="SSF48726">
    <property type="entry name" value="Immunoglobulin"/>
    <property type="match status" value="1"/>
</dbReference>
<dbReference type="InterPro" id="IPR003598">
    <property type="entry name" value="Ig_sub2"/>
</dbReference>
<dbReference type="Pfam" id="PF07686">
    <property type="entry name" value="V-set"/>
    <property type="match status" value="1"/>
</dbReference>
<evidence type="ECO:0000256" key="3">
    <source>
        <dbReference type="ARBA" id="ARBA00022737"/>
    </source>
</evidence>
<dbReference type="CDD" id="cd03518">
    <property type="entry name" value="Link_domain_HAPLN_module_1"/>
    <property type="match status" value="1"/>
</dbReference>
<keyword evidence="9" id="KW-1185">Reference proteome</keyword>
<evidence type="ECO:0008006" key="10">
    <source>
        <dbReference type="Google" id="ProtNLM"/>
    </source>
</evidence>
<dbReference type="PROSITE" id="PS50963">
    <property type="entry name" value="LINK_2"/>
    <property type="match status" value="2"/>
</dbReference>
<dbReference type="SMART" id="SM00409">
    <property type="entry name" value="IG"/>
    <property type="match status" value="1"/>
</dbReference>
<dbReference type="CDD" id="cd03519">
    <property type="entry name" value="Link_domain_HAPLN_module_2"/>
    <property type="match status" value="1"/>
</dbReference>
<dbReference type="InterPro" id="IPR000538">
    <property type="entry name" value="Link_dom"/>
</dbReference>
<dbReference type="PRINTS" id="PR01265">
    <property type="entry name" value="LINKMODULE"/>
</dbReference>
<dbReference type="InterPro" id="IPR013106">
    <property type="entry name" value="Ig_V-set"/>
</dbReference>
<comment type="subcellular location">
    <subcellularLocation>
        <location evidence="1">Secreted</location>
    </subcellularLocation>
</comment>
<evidence type="ECO:0000259" key="6">
    <source>
        <dbReference type="PROSITE" id="PS50835"/>
    </source>
</evidence>
<dbReference type="SMART" id="SM00406">
    <property type="entry name" value="IGv"/>
    <property type="match status" value="1"/>
</dbReference>
<dbReference type="InterPro" id="IPR036179">
    <property type="entry name" value="Ig-like_dom_sf"/>
</dbReference>
<evidence type="ECO:0000256" key="2">
    <source>
        <dbReference type="ARBA" id="ARBA00022525"/>
    </source>
</evidence>
<feature type="domain" description="Link" evidence="7">
    <location>
        <begin position="220"/>
        <end position="314"/>
    </location>
</feature>
<dbReference type="PANTHER" id="PTHR22804:SF8">
    <property type="entry name" value="HYALURONAN AND PROTEOGLYCAN LINK PROTEIN 2"/>
    <property type="match status" value="1"/>
</dbReference>
<dbReference type="InterPro" id="IPR003599">
    <property type="entry name" value="Ig_sub"/>
</dbReference>
<protein>
    <recommendedName>
        <fullName evidence="10">Hyaluronan and proteoglycan link protein 2</fullName>
    </recommendedName>
</protein>
<keyword evidence="3" id="KW-0677">Repeat</keyword>
<feature type="domain" description="Link" evidence="7">
    <location>
        <begin position="317"/>
        <end position="410"/>
    </location>
</feature>
<evidence type="ECO:0000256" key="1">
    <source>
        <dbReference type="ARBA" id="ARBA00004613"/>
    </source>
</evidence>
<dbReference type="InterPro" id="IPR013783">
    <property type="entry name" value="Ig-like_fold"/>
</dbReference>
<name>A0ABU7BU83_9TELE</name>
<comment type="caution">
    <text evidence="8">The sequence shown here is derived from an EMBL/GenBank/DDBJ whole genome shotgun (WGS) entry which is preliminary data.</text>
</comment>
<reference evidence="8 9" key="1">
    <citation type="submission" date="2021-07" db="EMBL/GenBank/DDBJ databases">
        <authorList>
            <person name="Palmer J.M."/>
        </authorList>
    </citation>
    <scope>NUCLEOTIDE SEQUENCE [LARGE SCALE GENOMIC DNA]</scope>
    <source>
        <strain evidence="8 9">AT_MEX2019</strain>
        <tissue evidence="8">Muscle</tissue>
    </source>
</reference>
<dbReference type="Pfam" id="PF00193">
    <property type="entry name" value="Xlink"/>
    <property type="match status" value="2"/>
</dbReference>
<dbReference type="SMART" id="SM00408">
    <property type="entry name" value="IGc2"/>
    <property type="match status" value="1"/>
</dbReference>
<dbReference type="InterPro" id="IPR016186">
    <property type="entry name" value="C-type_lectin-like/link_sf"/>
</dbReference>
<feature type="disulfide bond" evidence="5">
    <location>
        <begin position="362"/>
        <end position="383"/>
    </location>
</feature>
<evidence type="ECO:0000256" key="5">
    <source>
        <dbReference type="PROSITE-ProRule" id="PRU00323"/>
    </source>
</evidence>
<comment type="caution">
    <text evidence="5">Lacks conserved residue(s) required for the propagation of feature annotation.</text>
</comment>
<feature type="domain" description="Ig-like" evidence="6">
    <location>
        <begin position="110"/>
        <end position="214"/>
    </location>
</feature>
<accession>A0ABU7BU83</accession>
<dbReference type="InterPro" id="IPR016187">
    <property type="entry name" value="CTDL_fold"/>
</dbReference>
<evidence type="ECO:0000256" key="4">
    <source>
        <dbReference type="ARBA" id="ARBA00023157"/>
    </source>
</evidence>
<dbReference type="Proteomes" id="UP001345963">
    <property type="component" value="Unassembled WGS sequence"/>
</dbReference>
<dbReference type="InterPro" id="IPR007110">
    <property type="entry name" value="Ig-like_dom"/>
</dbReference>
<proteinExistence type="predicted"/>
<keyword evidence="4 5" id="KW-1015">Disulfide bond</keyword>
<feature type="disulfide bond" evidence="5">
    <location>
        <begin position="266"/>
        <end position="287"/>
    </location>
</feature>
<evidence type="ECO:0000259" key="7">
    <source>
        <dbReference type="PROSITE" id="PS50963"/>
    </source>
</evidence>
<evidence type="ECO:0000313" key="8">
    <source>
        <dbReference type="EMBL" id="MED6254217.1"/>
    </source>
</evidence>
<dbReference type="SUPFAM" id="SSF56436">
    <property type="entry name" value="C-type lectin-like"/>
    <property type="match status" value="2"/>
</dbReference>
<evidence type="ECO:0000313" key="9">
    <source>
        <dbReference type="Proteomes" id="UP001345963"/>
    </source>
</evidence>
<dbReference type="PROSITE" id="PS01241">
    <property type="entry name" value="LINK_1"/>
    <property type="match status" value="2"/>
</dbReference>
<dbReference type="PROSITE" id="PS50835">
    <property type="entry name" value="IG_LIKE"/>
    <property type="match status" value="1"/>
</dbReference>
<dbReference type="EMBL" id="JAHUTI010069262">
    <property type="protein sequence ID" value="MED6254217.1"/>
    <property type="molecule type" value="Genomic_DNA"/>
</dbReference>